<evidence type="ECO:0000256" key="1">
    <source>
        <dbReference type="ARBA" id="ARBA00022801"/>
    </source>
</evidence>
<keyword evidence="4" id="KW-1185">Reference proteome</keyword>
<name>A0A521EHJ4_9BACT</name>
<dbReference type="SMART" id="SM00331">
    <property type="entry name" value="PP2C_SIG"/>
    <property type="match status" value="1"/>
</dbReference>
<dbReference type="SUPFAM" id="SSF55781">
    <property type="entry name" value="GAF domain-like"/>
    <property type="match status" value="2"/>
</dbReference>
<feature type="domain" description="PPM-type phosphatase" evidence="2">
    <location>
        <begin position="359"/>
        <end position="577"/>
    </location>
</feature>
<dbReference type="Gene3D" id="3.30.450.40">
    <property type="match status" value="1"/>
</dbReference>
<dbReference type="RefSeq" id="WP_142455165.1">
    <property type="nucleotide sequence ID" value="NZ_FXTP01000012.1"/>
</dbReference>
<dbReference type="AlphaFoldDB" id="A0A521EHJ4"/>
<organism evidence="3 4">
    <name type="scientific">Gracilimonas mengyeensis</name>
    <dbReference type="NCBI Taxonomy" id="1302730"/>
    <lineage>
        <taxon>Bacteria</taxon>
        <taxon>Pseudomonadati</taxon>
        <taxon>Balneolota</taxon>
        <taxon>Balneolia</taxon>
        <taxon>Balneolales</taxon>
        <taxon>Balneolaceae</taxon>
        <taxon>Gracilimonas</taxon>
    </lineage>
</organism>
<dbReference type="Proteomes" id="UP000317557">
    <property type="component" value="Unassembled WGS sequence"/>
</dbReference>
<dbReference type="OrthoDB" id="9763484at2"/>
<keyword evidence="1" id="KW-0378">Hydrolase</keyword>
<dbReference type="PANTHER" id="PTHR43156:SF2">
    <property type="entry name" value="STAGE II SPORULATION PROTEIN E"/>
    <property type="match status" value="1"/>
</dbReference>
<evidence type="ECO:0000313" key="3">
    <source>
        <dbReference type="EMBL" id="SMO82941.1"/>
    </source>
</evidence>
<dbReference type="InterPro" id="IPR029016">
    <property type="entry name" value="GAF-like_dom_sf"/>
</dbReference>
<proteinExistence type="predicted"/>
<evidence type="ECO:0000313" key="4">
    <source>
        <dbReference type="Proteomes" id="UP000317557"/>
    </source>
</evidence>
<dbReference type="SUPFAM" id="SSF81606">
    <property type="entry name" value="PP2C-like"/>
    <property type="match status" value="1"/>
</dbReference>
<dbReference type="PANTHER" id="PTHR43156">
    <property type="entry name" value="STAGE II SPORULATION PROTEIN E-RELATED"/>
    <property type="match status" value="1"/>
</dbReference>
<protein>
    <submittedName>
        <fullName evidence="3">Sigma-B regulation protein RsbU (Phosphoserine phosphatase)</fullName>
    </submittedName>
</protein>
<dbReference type="EMBL" id="FXTP01000012">
    <property type="protein sequence ID" value="SMO82941.1"/>
    <property type="molecule type" value="Genomic_DNA"/>
</dbReference>
<sequence>MDTSSTDINPNQEERRSRFELRTLLETSRLLIESQEPDFVLNNLLLITMGKLLVPKGMILINQGSDKKYQVSKVKGRCPFSEGDIIKLNFDSKLLDQPTLRASEVPEVAGQMDLPDNSIFFNLRTTNHHLGFLCLGPKGNKSELTQNEIEFIESLSIISSVAIANSRMFQELRLINRKLDRKVHDLHTLLELSKDFNMMVDQQDIARTFKFAMLGQMLIRTFFFALEVEGEKSVVASSGLKEQPSERELERLFELDDVFRCDEAEHNCPFLEKNGLKLVIALRFQNEKIGVVGVGEPANKATYGEEEVNFLQSLGNLALLNIQKTYLLKERIEKQRMEEELNLAKTIQQGLLPSPLPTIPGFDLDASNVSSYQVGGDYFDVVETPDGGHVLAIADVTGKGVPASLLMANLQSMLHALAPIDVTLPEATSSINDIIYENTPADKFITFFWGKISDDGSRFDFVNAGHNPPLLFRKGEDSPRQLDAGGVILGAMPSMTPYDTSSLEFQPGDVLVFFTDGVTEAMNPDQTEEYEEERLKACISKNLDKSSSEIMQAIVDDVQNFSDGIQYDDITLMVLKVH</sequence>
<dbReference type="InterPro" id="IPR001932">
    <property type="entry name" value="PPM-type_phosphatase-like_dom"/>
</dbReference>
<accession>A0A521EHJ4</accession>
<dbReference type="Pfam" id="PF07228">
    <property type="entry name" value="SpoIIE"/>
    <property type="match status" value="1"/>
</dbReference>
<evidence type="ECO:0000259" key="2">
    <source>
        <dbReference type="SMART" id="SM00331"/>
    </source>
</evidence>
<dbReference type="GO" id="GO:0016791">
    <property type="term" value="F:phosphatase activity"/>
    <property type="evidence" value="ECO:0007669"/>
    <property type="project" value="TreeGrafter"/>
</dbReference>
<reference evidence="3 4" key="1">
    <citation type="submission" date="2017-05" db="EMBL/GenBank/DDBJ databases">
        <authorList>
            <person name="Varghese N."/>
            <person name="Submissions S."/>
        </authorList>
    </citation>
    <scope>NUCLEOTIDE SEQUENCE [LARGE SCALE GENOMIC DNA]</scope>
    <source>
        <strain evidence="3 4">DSM 21985</strain>
    </source>
</reference>
<dbReference type="InterPro" id="IPR036457">
    <property type="entry name" value="PPM-type-like_dom_sf"/>
</dbReference>
<dbReference type="Gene3D" id="3.60.40.10">
    <property type="entry name" value="PPM-type phosphatase domain"/>
    <property type="match status" value="1"/>
</dbReference>
<gene>
    <name evidence="3" type="ORF">SAMN06265219_11211</name>
</gene>
<dbReference type="InterPro" id="IPR052016">
    <property type="entry name" value="Bact_Sigma-Reg"/>
</dbReference>